<keyword evidence="2" id="KW-1133">Transmembrane helix</keyword>
<feature type="transmembrane region" description="Helical" evidence="2">
    <location>
        <begin position="174"/>
        <end position="196"/>
    </location>
</feature>
<keyword evidence="4" id="KW-1185">Reference proteome</keyword>
<feature type="region of interest" description="Disordered" evidence="1">
    <location>
        <begin position="146"/>
        <end position="166"/>
    </location>
</feature>
<dbReference type="PANTHER" id="PTHR16021:SF13">
    <property type="entry name" value="ETS DOMAIN-CONTAINING PROTEIN-RELATED"/>
    <property type="match status" value="1"/>
</dbReference>
<name>A0A9P6QU15_9FUNG</name>
<feature type="region of interest" description="Disordered" evidence="1">
    <location>
        <begin position="286"/>
        <end position="307"/>
    </location>
</feature>
<evidence type="ECO:0000256" key="2">
    <source>
        <dbReference type="SAM" id="Phobius"/>
    </source>
</evidence>
<feature type="region of interest" description="Disordered" evidence="1">
    <location>
        <begin position="1"/>
        <end position="105"/>
    </location>
</feature>
<proteinExistence type="predicted"/>
<dbReference type="AlphaFoldDB" id="A0A9P6QU15"/>
<dbReference type="OrthoDB" id="2441670at2759"/>
<feature type="region of interest" description="Disordered" evidence="1">
    <location>
        <begin position="249"/>
        <end position="268"/>
    </location>
</feature>
<feature type="region of interest" description="Disordered" evidence="1">
    <location>
        <begin position="471"/>
        <end position="554"/>
    </location>
</feature>
<feature type="compositionally biased region" description="Gly residues" evidence="1">
    <location>
        <begin position="428"/>
        <end position="437"/>
    </location>
</feature>
<keyword evidence="2" id="KW-0472">Membrane</keyword>
<dbReference type="Proteomes" id="UP000823405">
    <property type="component" value="Unassembled WGS sequence"/>
</dbReference>
<organism evidence="3 4">
    <name type="scientific">Linnemannia gamsii</name>
    <dbReference type="NCBI Taxonomy" id="64522"/>
    <lineage>
        <taxon>Eukaryota</taxon>
        <taxon>Fungi</taxon>
        <taxon>Fungi incertae sedis</taxon>
        <taxon>Mucoromycota</taxon>
        <taxon>Mortierellomycotina</taxon>
        <taxon>Mortierellomycetes</taxon>
        <taxon>Mortierellales</taxon>
        <taxon>Mortierellaceae</taxon>
        <taxon>Linnemannia</taxon>
    </lineage>
</organism>
<sequence>MSTVEPPVTTTSKEPPPTTSELPITTPKTTEPPMTTTTTDPPVTTATTDPPVTTITTTDPPVTTTKPTDPPVTTSKPTDPPVTTTKPTDPPVTTTKDPPVRTTSTPYTTRYVTTISIVTVTTVVPEPTVISGRGTTIYVTRSTTSPVPTIIQDPTQPPPGTETDAIGKGGLQTWQITLIVVAILVMMGAVGAAVLVGRVKRRRQKRDTMLYTGDGLESVLGSEMGESGGGKSNRTLIVGGQQKHYHSGGGGVGGGLYDNSGDPTSSAAAGRVGWRERLSAWRPWDSHGSYHHQQQHPGGLEYNQGQAQGAGGGLWLMDESDPHYDRSAGAAGVAAAMRPVSYDTNAGLSGPGDTIVAERGEDPYYYGNYPYNTTQSQDSRGSLGGQTSPSLIQLERISAEEGPEYVDSHSLHRQSQEWTLSSATSTGAGIGTGGGATATGDRTMRVDPDQLESHAKFELFRKAPQAILGTPPLRQQDFEGGKSPPLPSAPPPPPSSSATETNTDTVEMLADVQKDKSAVSESDPTTTTTLLSIESTPVSKPISLVSEQQPPPQQ</sequence>
<feature type="region of interest" description="Disordered" evidence="1">
    <location>
        <begin position="409"/>
        <end position="443"/>
    </location>
</feature>
<dbReference type="EMBL" id="JAAAIN010002164">
    <property type="protein sequence ID" value="KAG0296194.1"/>
    <property type="molecule type" value="Genomic_DNA"/>
</dbReference>
<reference evidence="3" key="1">
    <citation type="journal article" date="2020" name="Fungal Divers.">
        <title>Resolving the Mortierellaceae phylogeny through synthesis of multi-gene phylogenetics and phylogenomics.</title>
        <authorList>
            <person name="Vandepol N."/>
            <person name="Liber J."/>
            <person name="Desiro A."/>
            <person name="Na H."/>
            <person name="Kennedy M."/>
            <person name="Barry K."/>
            <person name="Grigoriev I.V."/>
            <person name="Miller A.N."/>
            <person name="O'Donnell K."/>
            <person name="Stajich J.E."/>
            <person name="Bonito G."/>
        </authorList>
    </citation>
    <scope>NUCLEOTIDE SEQUENCE</scope>
    <source>
        <strain evidence="3">NVP60</strain>
    </source>
</reference>
<evidence type="ECO:0000313" key="3">
    <source>
        <dbReference type="EMBL" id="KAG0296194.1"/>
    </source>
</evidence>
<dbReference type="InterPro" id="IPR052660">
    <property type="entry name" value="Erythrocyte_Invasion_ImmMod"/>
</dbReference>
<feature type="compositionally biased region" description="Low complexity" evidence="1">
    <location>
        <begin position="520"/>
        <end position="537"/>
    </location>
</feature>
<evidence type="ECO:0000313" key="4">
    <source>
        <dbReference type="Proteomes" id="UP000823405"/>
    </source>
</evidence>
<keyword evidence="2" id="KW-0812">Transmembrane</keyword>
<accession>A0A9P6QU15</accession>
<dbReference type="PANTHER" id="PTHR16021">
    <property type="entry name" value="MANSC DOMAIN CONTAINING PROTEIN 1"/>
    <property type="match status" value="1"/>
</dbReference>
<gene>
    <name evidence="3" type="ORF">BGZ97_004602</name>
</gene>
<comment type="caution">
    <text evidence="3">The sequence shown here is derived from an EMBL/GenBank/DDBJ whole genome shotgun (WGS) entry which is preliminary data.</text>
</comment>
<evidence type="ECO:0000256" key="1">
    <source>
        <dbReference type="SAM" id="MobiDB-lite"/>
    </source>
</evidence>
<feature type="compositionally biased region" description="Pro residues" evidence="1">
    <location>
        <begin position="484"/>
        <end position="495"/>
    </location>
</feature>
<protein>
    <submittedName>
        <fullName evidence="3">Uncharacterized protein</fullName>
    </submittedName>
</protein>